<proteinExistence type="predicted"/>
<organism evidence="1 2">
    <name type="scientific">Iris pallida</name>
    <name type="common">Sweet iris</name>
    <dbReference type="NCBI Taxonomy" id="29817"/>
    <lineage>
        <taxon>Eukaryota</taxon>
        <taxon>Viridiplantae</taxon>
        <taxon>Streptophyta</taxon>
        <taxon>Embryophyta</taxon>
        <taxon>Tracheophyta</taxon>
        <taxon>Spermatophyta</taxon>
        <taxon>Magnoliopsida</taxon>
        <taxon>Liliopsida</taxon>
        <taxon>Asparagales</taxon>
        <taxon>Iridaceae</taxon>
        <taxon>Iridoideae</taxon>
        <taxon>Irideae</taxon>
        <taxon>Iris</taxon>
    </lineage>
</organism>
<dbReference type="PANTHER" id="PTHR20957">
    <property type="entry name" value="RNA-BINDING PROTEIN 48"/>
    <property type="match status" value="1"/>
</dbReference>
<gene>
    <name evidence="1" type="ORF">M6B38_207000</name>
</gene>
<evidence type="ECO:0008006" key="3">
    <source>
        <dbReference type="Google" id="ProtNLM"/>
    </source>
</evidence>
<protein>
    <recommendedName>
        <fullName evidence="3">RNA-binding protein 48</fullName>
    </recommendedName>
</protein>
<dbReference type="AlphaFoldDB" id="A0AAX6E617"/>
<dbReference type="InterPro" id="IPR039599">
    <property type="entry name" value="RBM48"/>
</dbReference>
<dbReference type="Proteomes" id="UP001140949">
    <property type="component" value="Unassembled WGS sequence"/>
</dbReference>
<reference evidence="1" key="2">
    <citation type="submission" date="2023-04" db="EMBL/GenBank/DDBJ databases">
        <authorList>
            <person name="Bruccoleri R.E."/>
            <person name="Oakeley E.J."/>
            <person name="Faust A.-M."/>
            <person name="Dessus-Babus S."/>
            <person name="Altorfer M."/>
            <person name="Burckhardt D."/>
            <person name="Oertli M."/>
            <person name="Naumann U."/>
            <person name="Petersen F."/>
            <person name="Wong J."/>
        </authorList>
    </citation>
    <scope>NUCLEOTIDE SEQUENCE</scope>
    <source>
        <strain evidence="1">GSM-AAB239-AS_SAM_17_03QT</strain>
        <tissue evidence="1">Leaf</tissue>
    </source>
</reference>
<keyword evidence="2" id="KW-1185">Reference proteome</keyword>
<accession>A0AAX6E617</accession>
<dbReference type="EMBL" id="JANAVB010039816">
    <property type="protein sequence ID" value="KAJ6799486.1"/>
    <property type="molecule type" value="Genomic_DNA"/>
</dbReference>
<dbReference type="GO" id="GO:0005654">
    <property type="term" value="C:nucleoplasm"/>
    <property type="evidence" value="ECO:0007669"/>
    <property type="project" value="TreeGrafter"/>
</dbReference>
<comment type="caution">
    <text evidence="1">The sequence shown here is derived from an EMBL/GenBank/DDBJ whole genome shotgun (WGS) entry which is preliminary data.</text>
</comment>
<evidence type="ECO:0000313" key="2">
    <source>
        <dbReference type="Proteomes" id="UP001140949"/>
    </source>
</evidence>
<reference evidence="1" key="1">
    <citation type="journal article" date="2023" name="GigaByte">
        <title>Genome assembly of the bearded iris, Iris pallida Lam.</title>
        <authorList>
            <person name="Bruccoleri R.E."/>
            <person name="Oakeley E.J."/>
            <person name="Faust A.M.E."/>
            <person name="Altorfer M."/>
            <person name="Dessus-Babus S."/>
            <person name="Burckhardt D."/>
            <person name="Oertli M."/>
            <person name="Naumann U."/>
            <person name="Petersen F."/>
            <person name="Wong J."/>
        </authorList>
    </citation>
    <scope>NUCLEOTIDE SEQUENCE</scope>
    <source>
        <strain evidence="1">GSM-AAB239-AS_SAM_17_03QT</strain>
    </source>
</reference>
<sequence length="128" mass="14927">MDAEDCEPFTDVYWIKFSQASNARFAKRKLDESVFLGNRLQISYAPQFESLSDLKEKLEERRNGVLGRIKRKVLPSFPNIFVSFGFAPQRMTVGYRWKTRRIKIVISQVANNLHNKDTSSQLGQLHQF</sequence>
<name>A0AAX6E617_IRIPA</name>
<evidence type="ECO:0000313" key="1">
    <source>
        <dbReference type="EMBL" id="KAJ6799486.1"/>
    </source>
</evidence>
<dbReference type="PANTHER" id="PTHR20957:SF0">
    <property type="entry name" value="RNA-BINDING PROTEIN 48"/>
    <property type="match status" value="1"/>
</dbReference>